<dbReference type="OrthoDB" id="3638266at2"/>
<name>W7ITC0_9PSEU</name>
<keyword evidence="3" id="KW-1185">Reference proteome</keyword>
<feature type="transmembrane region" description="Helical" evidence="1">
    <location>
        <begin position="274"/>
        <end position="294"/>
    </location>
</feature>
<dbReference type="AlphaFoldDB" id="W7ITC0"/>
<feature type="transmembrane region" description="Helical" evidence="1">
    <location>
        <begin position="194"/>
        <end position="211"/>
    </location>
</feature>
<evidence type="ECO:0000256" key="1">
    <source>
        <dbReference type="SAM" id="Phobius"/>
    </source>
</evidence>
<evidence type="ECO:0000313" key="2">
    <source>
        <dbReference type="EMBL" id="EWC60007.1"/>
    </source>
</evidence>
<feature type="transmembrane region" description="Helical" evidence="1">
    <location>
        <begin position="56"/>
        <end position="72"/>
    </location>
</feature>
<gene>
    <name evidence="2" type="ORF">UO65_4716</name>
</gene>
<dbReference type="STRING" id="909613.UO65_4716"/>
<dbReference type="Proteomes" id="UP000019277">
    <property type="component" value="Unassembled WGS sequence"/>
</dbReference>
<protein>
    <recommendedName>
        <fullName evidence="4">Glycosyltransferase RgtA/B/C/D-like domain-containing protein</fullName>
    </recommendedName>
</protein>
<evidence type="ECO:0008006" key="4">
    <source>
        <dbReference type="Google" id="ProtNLM"/>
    </source>
</evidence>
<dbReference type="eggNOG" id="ENOG502Z9RC">
    <property type="taxonomic scope" value="Bacteria"/>
</dbReference>
<comment type="caution">
    <text evidence="2">The sequence shown here is derived from an EMBL/GenBank/DDBJ whole genome shotgun (WGS) entry which is preliminary data.</text>
</comment>
<keyword evidence="1" id="KW-0812">Transmembrane</keyword>
<keyword evidence="1" id="KW-0472">Membrane</keyword>
<sequence>MWALELLALLPIAATLLDVLNGPHLQFLDYWTILLNFYNPDASLDVGGFFVLRNEHPVALPALFYWLNVLVAHGDNRTLGCVVVAVVVLTVLALRAALPRSLPPVARAGLVVAASALLFSPHGLHNFVRSMSGMAWLTANLLVVLTLLLARRGWWVGSWVVGLVACLSYGTAFPVWVALAWFAWVRREAVWKRVVPLVILAAVFVVWKIAYPGAGADQAPGSDPSQALYTFLSAVGHLWTANNAGMAVVAGMAVLVGYGLLLTTRSARAPELRVWWALALHALLACAMIGVARIDFGPDYGLSSRYTSQSVLMAVPLLVIAGSVLVRRSWANTPRVAVAAVAAGALGFALGVPTAISLRNEMREVPLQAIALRAGLTDAYPTTMPEGKEMRELLPRIGHYPFTPDFTLGCGGPELGDRVDVGSAERVAAADKSRKQDPSGFVEESTELAGAVVVRGWASGVGDPIRCAIVVDGAGVVVGGGMVDQIRTDVRAELNWLSNHTGFAVVGPTAAEQTRVVFVRASGRMLWMPTEPESGGER</sequence>
<keyword evidence="1" id="KW-1133">Transmembrane helix</keyword>
<dbReference type="RefSeq" id="WP_052021645.1">
    <property type="nucleotide sequence ID" value="NZ_AYXG01000179.1"/>
</dbReference>
<feature type="transmembrane region" description="Helical" evidence="1">
    <location>
        <begin position="244"/>
        <end position="262"/>
    </location>
</feature>
<feature type="transmembrane region" description="Helical" evidence="1">
    <location>
        <begin position="306"/>
        <end position="326"/>
    </location>
</feature>
<feature type="transmembrane region" description="Helical" evidence="1">
    <location>
        <begin position="133"/>
        <end position="150"/>
    </location>
</feature>
<feature type="transmembrane region" description="Helical" evidence="1">
    <location>
        <begin position="156"/>
        <end position="182"/>
    </location>
</feature>
<accession>W7ITC0</accession>
<reference evidence="2 3" key="1">
    <citation type="journal article" date="2014" name="Genome Announc.">
        <title>Draft Genome Sequence of the Antitrypanosomally Active Sponge-Associated Bacterium Actinokineospora sp. Strain EG49.</title>
        <authorList>
            <person name="Harjes J."/>
            <person name="Ryu T."/>
            <person name="Abdelmohsen U.R."/>
            <person name="Moitinho-Silva L."/>
            <person name="Horn H."/>
            <person name="Ravasi T."/>
            <person name="Hentschel U."/>
        </authorList>
    </citation>
    <scope>NUCLEOTIDE SEQUENCE [LARGE SCALE GENOMIC DNA]</scope>
    <source>
        <strain evidence="2 3">EG49</strain>
    </source>
</reference>
<feature type="transmembrane region" description="Helical" evidence="1">
    <location>
        <begin position="79"/>
        <end position="98"/>
    </location>
</feature>
<feature type="transmembrane region" description="Helical" evidence="1">
    <location>
        <begin position="338"/>
        <end position="358"/>
    </location>
</feature>
<dbReference type="EMBL" id="AYXG01000179">
    <property type="protein sequence ID" value="EWC60007.1"/>
    <property type="molecule type" value="Genomic_DNA"/>
</dbReference>
<proteinExistence type="predicted"/>
<evidence type="ECO:0000313" key="3">
    <source>
        <dbReference type="Proteomes" id="UP000019277"/>
    </source>
</evidence>
<feature type="transmembrane region" description="Helical" evidence="1">
    <location>
        <begin position="104"/>
        <end position="121"/>
    </location>
</feature>
<organism evidence="2 3">
    <name type="scientific">Actinokineospora spheciospongiae</name>
    <dbReference type="NCBI Taxonomy" id="909613"/>
    <lineage>
        <taxon>Bacteria</taxon>
        <taxon>Bacillati</taxon>
        <taxon>Actinomycetota</taxon>
        <taxon>Actinomycetes</taxon>
        <taxon>Pseudonocardiales</taxon>
        <taxon>Pseudonocardiaceae</taxon>
        <taxon>Actinokineospora</taxon>
    </lineage>
</organism>